<comment type="subcellular location">
    <subcellularLocation>
        <location evidence="6">Cell membrane</location>
        <topology evidence="6">Multi-pass membrane protein</topology>
    </subcellularLocation>
    <subcellularLocation>
        <location evidence="1">Membrane</location>
        <topology evidence="1">Multi-pass membrane protein</topology>
    </subcellularLocation>
</comment>
<feature type="transmembrane region" description="Helical" evidence="7">
    <location>
        <begin position="205"/>
        <end position="222"/>
    </location>
</feature>
<dbReference type="SUPFAM" id="SSF81345">
    <property type="entry name" value="ABC transporter involved in vitamin B12 uptake, BtuC"/>
    <property type="match status" value="1"/>
</dbReference>
<dbReference type="GO" id="GO:0043190">
    <property type="term" value="C:ATP-binding cassette (ABC) transporter complex"/>
    <property type="evidence" value="ECO:0007669"/>
    <property type="project" value="InterPro"/>
</dbReference>
<feature type="transmembrane region" description="Helical" evidence="7">
    <location>
        <begin position="181"/>
        <end position="199"/>
    </location>
</feature>
<feature type="transmembrane region" description="Helical" evidence="7">
    <location>
        <begin position="143"/>
        <end position="169"/>
    </location>
</feature>
<evidence type="ECO:0000256" key="6">
    <source>
        <dbReference type="RuleBase" id="RU003943"/>
    </source>
</evidence>
<dbReference type="CDD" id="cd06550">
    <property type="entry name" value="TM_ABC_iron-siderophores_like"/>
    <property type="match status" value="1"/>
</dbReference>
<evidence type="ECO:0000256" key="2">
    <source>
        <dbReference type="ARBA" id="ARBA00008034"/>
    </source>
</evidence>
<reference evidence="8" key="1">
    <citation type="submission" date="2020-07" db="EMBL/GenBank/DDBJ databases">
        <title>Huge and variable diversity of episymbiotic CPR bacteria and DPANN archaea in groundwater ecosystems.</title>
        <authorList>
            <person name="He C.Y."/>
            <person name="Keren R."/>
            <person name="Whittaker M."/>
            <person name="Farag I.F."/>
            <person name="Doudna J."/>
            <person name="Cate J.H.D."/>
            <person name="Banfield J.F."/>
        </authorList>
    </citation>
    <scope>NUCLEOTIDE SEQUENCE</scope>
    <source>
        <strain evidence="8">NC_groundwater_1664_Pr3_B-0.1um_52_9</strain>
    </source>
</reference>
<dbReference type="Gene3D" id="1.10.3470.10">
    <property type="entry name" value="ABC transporter involved in vitamin B12 uptake, BtuC"/>
    <property type="match status" value="1"/>
</dbReference>
<feature type="transmembrane region" description="Helical" evidence="7">
    <location>
        <begin position="73"/>
        <end position="92"/>
    </location>
</feature>
<evidence type="ECO:0000256" key="7">
    <source>
        <dbReference type="SAM" id="Phobius"/>
    </source>
</evidence>
<accession>A0A9D6V146</accession>
<organism evidence="8 9">
    <name type="scientific">Desulfomonile tiedjei</name>
    <dbReference type="NCBI Taxonomy" id="2358"/>
    <lineage>
        <taxon>Bacteria</taxon>
        <taxon>Pseudomonadati</taxon>
        <taxon>Thermodesulfobacteriota</taxon>
        <taxon>Desulfomonilia</taxon>
        <taxon>Desulfomonilales</taxon>
        <taxon>Desulfomonilaceae</taxon>
        <taxon>Desulfomonile</taxon>
    </lineage>
</organism>
<comment type="similarity">
    <text evidence="2 6">Belongs to the ABC-3 integral membrane protein family.</text>
</comment>
<keyword evidence="4 7" id="KW-1133">Transmembrane helix</keyword>
<dbReference type="PANTHER" id="PTHR30477">
    <property type="entry name" value="ABC-TRANSPORTER METAL-BINDING PROTEIN"/>
    <property type="match status" value="1"/>
</dbReference>
<feature type="transmembrane region" description="Helical" evidence="7">
    <location>
        <begin position="42"/>
        <end position="61"/>
    </location>
</feature>
<evidence type="ECO:0000313" key="9">
    <source>
        <dbReference type="Proteomes" id="UP000807825"/>
    </source>
</evidence>
<dbReference type="GO" id="GO:0010043">
    <property type="term" value="P:response to zinc ion"/>
    <property type="evidence" value="ECO:0007669"/>
    <property type="project" value="TreeGrafter"/>
</dbReference>
<proteinExistence type="inferred from homology"/>
<keyword evidence="5 7" id="KW-0472">Membrane</keyword>
<evidence type="ECO:0000313" key="8">
    <source>
        <dbReference type="EMBL" id="MBI5248769.1"/>
    </source>
</evidence>
<dbReference type="Proteomes" id="UP000807825">
    <property type="component" value="Unassembled WGS sequence"/>
</dbReference>
<evidence type="ECO:0000256" key="4">
    <source>
        <dbReference type="ARBA" id="ARBA00022989"/>
    </source>
</evidence>
<gene>
    <name evidence="8" type="ORF">HY912_04680</name>
</gene>
<feature type="transmembrane region" description="Helical" evidence="7">
    <location>
        <begin position="12"/>
        <end position="35"/>
    </location>
</feature>
<dbReference type="EMBL" id="JACRDE010000136">
    <property type="protein sequence ID" value="MBI5248769.1"/>
    <property type="molecule type" value="Genomic_DNA"/>
</dbReference>
<dbReference type="InterPro" id="IPR001626">
    <property type="entry name" value="ABC_TroCD"/>
</dbReference>
<feature type="transmembrane region" description="Helical" evidence="7">
    <location>
        <begin position="104"/>
        <end position="123"/>
    </location>
</feature>
<protein>
    <submittedName>
        <fullName evidence="8">Metal ABC transporter permease</fullName>
    </submittedName>
</protein>
<feature type="transmembrane region" description="Helical" evidence="7">
    <location>
        <begin position="255"/>
        <end position="277"/>
    </location>
</feature>
<sequence length="282" mass="30123">MLQFLTDLQHYTFLQNALLTGILASVACGIIGTYIVVRRISYIADGIAHTVLGGMGAALYLHKVYHWHGILPIHGALVSAIIAAIIIGLVSLRAKQREDTVISALWAVGMAVGIVFIARTPGYSEDLMGYLFGNILMVSSNDLWMLAGLDALIVALGLLFYNQFVAVCFDQEFARLRGINVEAFYLLLLGLAALTVVVLATVVGIVMVIALLTLPVGIAALYSSAVWRMMAISTILCAVFTTSGLALSYGPDYPAGATTIIIAGAAYLCTTTFKWALSRGRS</sequence>
<keyword evidence="3 6" id="KW-0812">Transmembrane</keyword>
<name>A0A9D6V146_9BACT</name>
<dbReference type="InterPro" id="IPR037294">
    <property type="entry name" value="ABC_BtuC-like"/>
</dbReference>
<feature type="transmembrane region" description="Helical" evidence="7">
    <location>
        <begin position="229"/>
        <end position="249"/>
    </location>
</feature>
<dbReference type="GO" id="GO:0055085">
    <property type="term" value="P:transmembrane transport"/>
    <property type="evidence" value="ECO:0007669"/>
    <property type="project" value="InterPro"/>
</dbReference>
<dbReference type="PANTHER" id="PTHR30477:SF18">
    <property type="entry name" value="METAL TRANSPORT SYSTEM MEMBRANE PROTEIN CT_417-RELATED"/>
    <property type="match status" value="1"/>
</dbReference>
<evidence type="ECO:0000256" key="5">
    <source>
        <dbReference type="ARBA" id="ARBA00023136"/>
    </source>
</evidence>
<keyword evidence="6" id="KW-0813">Transport</keyword>
<evidence type="ECO:0000256" key="1">
    <source>
        <dbReference type="ARBA" id="ARBA00004141"/>
    </source>
</evidence>
<comment type="caution">
    <text evidence="8">The sequence shown here is derived from an EMBL/GenBank/DDBJ whole genome shotgun (WGS) entry which is preliminary data.</text>
</comment>
<evidence type="ECO:0000256" key="3">
    <source>
        <dbReference type="ARBA" id="ARBA00022692"/>
    </source>
</evidence>
<dbReference type="Pfam" id="PF00950">
    <property type="entry name" value="ABC-3"/>
    <property type="match status" value="1"/>
</dbReference>
<dbReference type="AlphaFoldDB" id="A0A9D6V146"/>